<sequence>MAHTTRRKPCSVLCGRETIYHGKAQHPQHAERAISTGFGSLQYCSNRGTLAYGFDPSIAASAFAYRLKFKIFNLKFRG</sequence>
<dbReference type="EnsemblPlants" id="OB01G17170.1">
    <property type="protein sequence ID" value="OB01G17170.1"/>
    <property type="gene ID" value="OB01G17170"/>
</dbReference>
<name>J3KXL1_ORYBR</name>
<reference evidence="1" key="1">
    <citation type="journal article" date="2013" name="Nat. Commun.">
        <title>Whole-genome sequencing of Oryza brachyantha reveals mechanisms underlying Oryza genome evolution.</title>
        <authorList>
            <person name="Chen J."/>
            <person name="Huang Q."/>
            <person name="Gao D."/>
            <person name="Wang J."/>
            <person name="Lang Y."/>
            <person name="Liu T."/>
            <person name="Li B."/>
            <person name="Bai Z."/>
            <person name="Luis Goicoechea J."/>
            <person name="Liang C."/>
            <person name="Chen C."/>
            <person name="Zhang W."/>
            <person name="Sun S."/>
            <person name="Liao Y."/>
            <person name="Zhang X."/>
            <person name="Yang L."/>
            <person name="Song C."/>
            <person name="Wang M."/>
            <person name="Shi J."/>
            <person name="Liu G."/>
            <person name="Liu J."/>
            <person name="Zhou H."/>
            <person name="Zhou W."/>
            <person name="Yu Q."/>
            <person name="An N."/>
            <person name="Chen Y."/>
            <person name="Cai Q."/>
            <person name="Wang B."/>
            <person name="Liu B."/>
            <person name="Min J."/>
            <person name="Huang Y."/>
            <person name="Wu H."/>
            <person name="Li Z."/>
            <person name="Zhang Y."/>
            <person name="Yin Y."/>
            <person name="Song W."/>
            <person name="Jiang J."/>
            <person name="Jackson S.A."/>
            <person name="Wing R.A."/>
            <person name="Wang J."/>
            <person name="Chen M."/>
        </authorList>
    </citation>
    <scope>NUCLEOTIDE SEQUENCE [LARGE SCALE GENOMIC DNA]</scope>
    <source>
        <strain evidence="1">cv. IRGC 101232</strain>
    </source>
</reference>
<dbReference type="Proteomes" id="UP000006038">
    <property type="component" value="Chromosome 1"/>
</dbReference>
<dbReference type="Gramene" id="OB01G17170.1">
    <property type="protein sequence ID" value="OB01G17170.1"/>
    <property type="gene ID" value="OB01G17170"/>
</dbReference>
<evidence type="ECO:0000313" key="1">
    <source>
        <dbReference type="EnsemblPlants" id="OB01G17170.1"/>
    </source>
</evidence>
<proteinExistence type="predicted"/>
<dbReference type="AlphaFoldDB" id="J3KXL1"/>
<protein>
    <submittedName>
        <fullName evidence="1">Uncharacterized protein</fullName>
    </submittedName>
</protein>
<dbReference type="HOGENOM" id="CLU_2625873_0_0_1"/>
<keyword evidence="2" id="KW-1185">Reference proteome</keyword>
<accession>J3KXL1</accession>
<evidence type="ECO:0000313" key="2">
    <source>
        <dbReference type="Proteomes" id="UP000006038"/>
    </source>
</evidence>
<reference evidence="1" key="2">
    <citation type="submission" date="2013-04" db="UniProtKB">
        <authorList>
            <consortium name="EnsemblPlants"/>
        </authorList>
    </citation>
    <scope>IDENTIFICATION</scope>
</reference>
<organism evidence="1">
    <name type="scientific">Oryza brachyantha</name>
    <name type="common">malo sina</name>
    <dbReference type="NCBI Taxonomy" id="4533"/>
    <lineage>
        <taxon>Eukaryota</taxon>
        <taxon>Viridiplantae</taxon>
        <taxon>Streptophyta</taxon>
        <taxon>Embryophyta</taxon>
        <taxon>Tracheophyta</taxon>
        <taxon>Spermatophyta</taxon>
        <taxon>Magnoliopsida</taxon>
        <taxon>Liliopsida</taxon>
        <taxon>Poales</taxon>
        <taxon>Poaceae</taxon>
        <taxon>BOP clade</taxon>
        <taxon>Oryzoideae</taxon>
        <taxon>Oryzeae</taxon>
        <taxon>Oryzinae</taxon>
        <taxon>Oryza</taxon>
    </lineage>
</organism>